<dbReference type="InterPro" id="IPR016024">
    <property type="entry name" value="ARM-type_fold"/>
</dbReference>
<dbReference type="Gene3D" id="1.25.10.10">
    <property type="entry name" value="Leucine-rich Repeat Variant"/>
    <property type="match status" value="2"/>
</dbReference>
<dbReference type="Proteomes" id="UP001596074">
    <property type="component" value="Unassembled WGS sequence"/>
</dbReference>
<dbReference type="InterPro" id="IPR011989">
    <property type="entry name" value="ARM-like"/>
</dbReference>
<dbReference type="SMART" id="SM00567">
    <property type="entry name" value="EZ_HEAT"/>
    <property type="match status" value="6"/>
</dbReference>
<name>A0ABW0ZV56_9ACTN</name>
<feature type="region of interest" description="Disordered" evidence="1">
    <location>
        <begin position="1304"/>
        <end position="1338"/>
    </location>
</feature>
<dbReference type="SUPFAM" id="SSF48371">
    <property type="entry name" value="ARM repeat"/>
    <property type="match status" value="1"/>
</dbReference>
<dbReference type="EMBL" id="JBHSON010000013">
    <property type="protein sequence ID" value="MFC5746387.1"/>
    <property type="molecule type" value="Genomic_DNA"/>
</dbReference>
<dbReference type="PANTHER" id="PTHR12697">
    <property type="entry name" value="PBS LYASE HEAT-LIKE PROTEIN"/>
    <property type="match status" value="1"/>
</dbReference>
<sequence length="1501" mass="159261">MTSPDDLPRLAERLDAAGADGEDAAAHARTLPRSLPADAPPEAALALARLHLLLRRHLRDRPWPRWRETDLPVPVRIAWLRAEIAARPANVAGEPAGEPLYQAVHGLRATDVDEPEQLVRVLLERRDAALRAEALRITREAVRAALLAPSKTRAFLLEIAAHGGSGPAAEGALRELAEPWAALDPIPHGPLRRLLDSSSFASDAAASGAAVEAAARHGHLDLLLDVAADADRPPVLRRRALELAGGPARREDVAALAGIAAADPLLLAGAGIACLLGLHRRGHFPSGEHVPAILGLALADHSVPADEVATLLFTCRAETLRELTRTAPDGSEPGPDDWPRRLELLVALAAQGTGNLPIGETISRLLPAAADPVPFLRAIRALRHVPAERAVLALLPRFPAAALDALEAVGAEAAAAALREGLGLEPDGTGIAPHLRAVRHRALELLWHLTADAGERHALLARLDPRDLPRRILSDLGGPDPRELELLRAGLDPDEPAAALCVLARNGDAGTVPAVADLLLRVVSDLAASRAPDADAPGTVVPQVPDEVLAAIRDLGGRLHARGRIRPRCLLDAPGPREAGDALAATMALDLLDDGGLEPSERAILLEMLRRVPSYGGVRARVHPLLRDRDRHVRKQAIALLAQDADGTDARALSAGLIALTSAGDAQTVRQAVLALGHARARGAAPALAACLDHPVMNVKKAAAEALARAGAPEAVPALLSWLGRHDNPGLRDALDRALRAVLGDGFAAALVAAADRAGDERTRELLLRRLDRRLPARAIAALAAQGSPSGRTLLSLVADGRVALASGTVADLAEPMAEHGLRPPRHAPSPGADAIAAIKALESLGWDAKMARLLVRHDGHDGFPVWQSLKGLRPLLDRWLELAGADRDPGPVLRFTLRLCPPPWDDRELELFARSAAVLTSGLARLDGADRKGLVAVLGEAVPRLAAAEALAIAARLRALPLEAVGGRSLLSLLRACGAVLTRADLGHALDAAGRDPDPGSAEETVLREAFIPGLTEASSAPAEREWSKRLEDAARTPEALRRFRDAAPLPERPVGSRHRLAALAAVYADAGAAVRDALLNWMLELQPLGAPAWTLAEEAGRPVADARAPRSSDLDQPRSAAQRERLLAMLDDPARERREAAARTLVGWPEPGVRRTVLRAFLDGRIDPANTAALAPALPSVLSGTGPQDPVDDTVAERAARVAAHLEPDTLARLVPLLLRWWEHGAPATRTPAGQALRRADPDLLAEALAGRLDSGAWGVLDLLAGRPLLRTPALERARERLRAEGRDDLADRIDLVDGPLRDPAAARRDGETLAALRTRTPPPADADGGRGPSREALLGLARTGTTEQARRALTVLAERHDERGGGHRDPELEELLAEAIGHREARIRLHAHRISRRVLDAPAYLEQTCRLLDDPRPDIVRSAIRSVSYAAWLPAIPALVGLLSHPRPTVRRAAADGLVRYGTPAARALRHAAGRARPDRRGLYTAVLDRIGTGALPE</sequence>
<dbReference type="PANTHER" id="PTHR12697:SF38">
    <property type="entry name" value="PBS LYASE HEAT DOMAIN PROTEIN REPEAT-CONTAINING PROTEIN"/>
    <property type="match status" value="1"/>
</dbReference>
<reference evidence="3" key="1">
    <citation type="journal article" date="2019" name="Int. J. Syst. Evol. Microbiol.">
        <title>The Global Catalogue of Microorganisms (GCM) 10K type strain sequencing project: providing services to taxonomists for standard genome sequencing and annotation.</title>
        <authorList>
            <consortium name="The Broad Institute Genomics Platform"/>
            <consortium name="The Broad Institute Genome Sequencing Center for Infectious Disease"/>
            <person name="Wu L."/>
            <person name="Ma J."/>
        </authorList>
    </citation>
    <scope>NUCLEOTIDE SEQUENCE [LARGE SCALE GENOMIC DNA]</scope>
    <source>
        <strain evidence="3">KCTC 42087</strain>
    </source>
</reference>
<keyword evidence="3" id="KW-1185">Reference proteome</keyword>
<dbReference type="InterPro" id="IPR004155">
    <property type="entry name" value="PBS_lyase_HEAT"/>
</dbReference>
<organism evidence="2 3">
    <name type="scientific">Actinomadura rugatobispora</name>
    <dbReference type="NCBI Taxonomy" id="1994"/>
    <lineage>
        <taxon>Bacteria</taxon>
        <taxon>Bacillati</taxon>
        <taxon>Actinomycetota</taxon>
        <taxon>Actinomycetes</taxon>
        <taxon>Streptosporangiales</taxon>
        <taxon>Thermomonosporaceae</taxon>
        <taxon>Actinomadura</taxon>
    </lineage>
</organism>
<evidence type="ECO:0000256" key="1">
    <source>
        <dbReference type="SAM" id="MobiDB-lite"/>
    </source>
</evidence>
<dbReference type="RefSeq" id="WP_378282009.1">
    <property type="nucleotide sequence ID" value="NZ_JBHSON010000013.1"/>
</dbReference>
<comment type="caution">
    <text evidence="2">The sequence shown here is derived from an EMBL/GenBank/DDBJ whole genome shotgun (WGS) entry which is preliminary data.</text>
</comment>
<gene>
    <name evidence="2" type="ORF">ACFPZN_12260</name>
</gene>
<evidence type="ECO:0000313" key="2">
    <source>
        <dbReference type="EMBL" id="MFC5746387.1"/>
    </source>
</evidence>
<accession>A0ABW0ZV56</accession>
<dbReference type="Pfam" id="PF13646">
    <property type="entry name" value="HEAT_2"/>
    <property type="match status" value="2"/>
</dbReference>
<evidence type="ECO:0000313" key="3">
    <source>
        <dbReference type="Proteomes" id="UP001596074"/>
    </source>
</evidence>
<proteinExistence type="predicted"/>
<protein>
    <submittedName>
        <fullName evidence="2">HEAT repeat domain-containing protein</fullName>
    </submittedName>
</protein>